<name>M2B4K6_9BACT</name>
<sequence>MAITTNNSTSVNPRVDVAERLVIGAEHWWAEVRRLDWVVRQVIRFFQRIMWGENGGKRHR</sequence>
<evidence type="ECO:0000313" key="1">
    <source>
        <dbReference type="EMBL" id="EMB16683.1"/>
    </source>
</evidence>
<accession>M2B4K6</accession>
<reference evidence="1" key="2">
    <citation type="journal article" date="2013" name="Mar. Genomics">
        <title>Expression of sulfatases in Rhodopirellula baltica and the diversity of sulfatases in the genus Rhodopirellula.</title>
        <authorList>
            <person name="Wegner C.E."/>
            <person name="Richter-Heitmann T."/>
            <person name="Klindworth A."/>
            <person name="Klockow C."/>
            <person name="Richter M."/>
            <person name="Achstetter T."/>
            <person name="Glockner F.O."/>
            <person name="Harder J."/>
        </authorList>
    </citation>
    <scope>NUCLEOTIDE SEQUENCE [LARGE SCALE GENOMIC DNA]</scope>
    <source>
        <strain evidence="1">6C</strain>
    </source>
</reference>
<dbReference type="Proteomes" id="UP000011529">
    <property type="component" value="Unassembled WGS sequence"/>
</dbReference>
<keyword evidence="2" id="KW-1185">Reference proteome</keyword>
<comment type="caution">
    <text evidence="1">The sequence shown here is derived from an EMBL/GenBank/DDBJ whole genome shotgun (WGS) entry which is preliminary data.</text>
</comment>
<dbReference type="AlphaFoldDB" id="M2B4K6"/>
<reference evidence="1" key="1">
    <citation type="submission" date="2012-11" db="EMBL/GenBank/DDBJ databases">
        <title>Permanent draft genomes of Rhodopirellula europaea strain SH398 and 6C.</title>
        <authorList>
            <person name="Richter M."/>
            <person name="Richter-Heitmann T."/>
            <person name="Frank C."/>
            <person name="Harder J."/>
            <person name="Glockner F.O."/>
        </authorList>
    </citation>
    <scope>NUCLEOTIDE SEQUENCE</scope>
    <source>
        <strain evidence="1">6C</strain>
    </source>
</reference>
<dbReference type="PATRIC" id="fig|1263867.3.peg.2793"/>
<gene>
    <name evidence="1" type="ORF">RE6C_02614</name>
</gene>
<protein>
    <submittedName>
        <fullName evidence="1">Uncharacterized protein</fullName>
    </submittedName>
</protein>
<evidence type="ECO:0000313" key="2">
    <source>
        <dbReference type="Proteomes" id="UP000011529"/>
    </source>
</evidence>
<organism evidence="1 2">
    <name type="scientific">Rhodopirellula europaea 6C</name>
    <dbReference type="NCBI Taxonomy" id="1263867"/>
    <lineage>
        <taxon>Bacteria</taxon>
        <taxon>Pseudomonadati</taxon>
        <taxon>Planctomycetota</taxon>
        <taxon>Planctomycetia</taxon>
        <taxon>Pirellulales</taxon>
        <taxon>Pirellulaceae</taxon>
        <taxon>Rhodopirellula</taxon>
    </lineage>
</organism>
<proteinExistence type="predicted"/>
<dbReference type="EMBL" id="ANMO01000118">
    <property type="protein sequence ID" value="EMB16683.1"/>
    <property type="molecule type" value="Genomic_DNA"/>
</dbReference>